<dbReference type="SUPFAM" id="SSF53098">
    <property type="entry name" value="Ribonuclease H-like"/>
    <property type="match status" value="1"/>
</dbReference>
<dbReference type="InterPro" id="IPR012337">
    <property type="entry name" value="RNaseH-like_sf"/>
</dbReference>
<dbReference type="Pfam" id="PF05699">
    <property type="entry name" value="Dimer_Tnp_hAT"/>
    <property type="match status" value="1"/>
</dbReference>
<proteinExistence type="predicted"/>
<dbReference type="InterPro" id="IPR008906">
    <property type="entry name" value="HATC_C_dom"/>
</dbReference>
<protein>
    <recommendedName>
        <fullName evidence="1">HAT C-terminal dimerisation domain-containing protein</fullName>
    </recommendedName>
</protein>
<feature type="domain" description="HAT C-terminal dimerisation" evidence="1">
    <location>
        <begin position="108"/>
        <end position="189"/>
    </location>
</feature>
<name>A0A8T0AEK0_SILME</name>
<evidence type="ECO:0000313" key="2">
    <source>
        <dbReference type="EMBL" id="KAF7690687.1"/>
    </source>
</evidence>
<dbReference type="AlphaFoldDB" id="A0A8T0AEK0"/>
<organism evidence="2 3">
    <name type="scientific">Silurus meridionalis</name>
    <name type="common">Southern catfish</name>
    <name type="synonym">Silurus soldatovi meridionalis</name>
    <dbReference type="NCBI Taxonomy" id="175797"/>
    <lineage>
        <taxon>Eukaryota</taxon>
        <taxon>Metazoa</taxon>
        <taxon>Chordata</taxon>
        <taxon>Craniata</taxon>
        <taxon>Vertebrata</taxon>
        <taxon>Euteleostomi</taxon>
        <taxon>Actinopterygii</taxon>
        <taxon>Neopterygii</taxon>
        <taxon>Teleostei</taxon>
        <taxon>Ostariophysi</taxon>
        <taxon>Siluriformes</taxon>
        <taxon>Siluridae</taxon>
        <taxon>Silurus</taxon>
    </lineage>
</organism>
<reference evidence="2" key="1">
    <citation type="submission" date="2020-08" db="EMBL/GenBank/DDBJ databases">
        <title>Chromosome-level assembly of Southern catfish (Silurus meridionalis) provides insights into visual adaptation to the nocturnal and benthic lifestyles.</title>
        <authorList>
            <person name="Zhang Y."/>
            <person name="Wang D."/>
            <person name="Peng Z."/>
        </authorList>
    </citation>
    <scope>NUCLEOTIDE SEQUENCE</scope>
    <source>
        <strain evidence="2">SWU-2019-XX</strain>
        <tissue evidence="2">Muscle</tissue>
    </source>
</reference>
<accession>A0A8T0AEK0</accession>
<comment type="caution">
    <text evidence="2">The sequence shown here is derived from an EMBL/GenBank/DDBJ whole genome shotgun (WGS) entry which is preliminary data.</text>
</comment>
<dbReference type="Proteomes" id="UP000606274">
    <property type="component" value="Unassembled WGS sequence"/>
</dbReference>
<keyword evidence="3" id="KW-1185">Reference proteome</keyword>
<gene>
    <name evidence="2" type="ORF">HF521_012491</name>
</gene>
<evidence type="ECO:0000259" key="1">
    <source>
        <dbReference type="Pfam" id="PF05699"/>
    </source>
</evidence>
<dbReference type="EMBL" id="JABFDY010000023">
    <property type="protein sequence ID" value="KAF7690687.1"/>
    <property type="molecule type" value="Genomic_DNA"/>
</dbReference>
<evidence type="ECO:0000313" key="3">
    <source>
        <dbReference type="Proteomes" id="UP000606274"/>
    </source>
</evidence>
<dbReference type="GO" id="GO:0046983">
    <property type="term" value="F:protein dimerization activity"/>
    <property type="evidence" value="ECO:0007669"/>
    <property type="project" value="InterPro"/>
</dbReference>
<sequence length="200" mass="22863">MALDILQGEDYCFYGTLQPTLEILMAKILALKDGLSPMMADLILDLNLIAQGLAPSCDSDEALLAAVTLPKFKLRWLRDETRKDNIKMILAAHHCSLLKAKIIKHDFFAEEENAHDEQAITVDMEICEYLKLTDMENLHDFPRIFKIFLKANTATPSSAPVERLFSIGSLILTPKRNCLTDQRFKKLLLLLYNRYFENKT</sequence>